<keyword evidence="1" id="KW-1133">Transmembrane helix</keyword>
<gene>
    <name evidence="2" type="ORF">QE417_002737</name>
</gene>
<comment type="caution">
    <text evidence="2">The sequence shown here is derived from an EMBL/GenBank/DDBJ whole genome shotgun (WGS) entry which is preliminary data.</text>
</comment>
<dbReference type="PANTHER" id="PTHR35519:SF2">
    <property type="entry name" value="PH DOMAIN PROTEIN"/>
    <property type="match status" value="1"/>
</dbReference>
<keyword evidence="3" id="KW-1185">Reference proteome</keyword>
<feature type="transmembrane region" description="Helical" evidence="1">
    <location>
        <begin position="132"/>
        <end position="152"/>
    </location>
</feature>
<evidence type="ECO:0008006" key="4">
    <source>
        <dbReference type="Google" id="ProtNLM"/>
    </source>
</evidence>
<keyword evidence="1" id="KW-0472">Membrane</keyword>
<evidence type="ECO:0000313" key="2">
    <source>
        <dbReference type="EMBL" id="MDT3403665.1"/>
    </source>
</evidence>
<proteinExistence type="predicted"/>
<dbReference type="Pfam" id="PF13430">
    <property type="entry name" value="DUF4112"/>
    <property type="match status" value="1"/>
</dbReference>
<feature type="transmembrane region" description="Helical" evidence="1">
    <location>
        <begin position="79"/>
        <end position="102"/>
    </location>
</feature>
<dbReference type="EMBL" id="JAVLVU010000001">
    <property type="protein sequence ID" value="MDT3403665.1"/>
    <property type="molecule type" value="Genomic_DNA"/>
</dbReference>
<dbReference type="InterPro" id="IPR025187">
    <property type="entry name" value="DUF4112"/>
</dbReference>
<dbReference type="PANTHER" id="PTHR35519">
    <property type="entry name" value="MEMBRANE PROTEINS"/>
    <property type="match status" value="1"/>
</dbReference>
<name>A0ABU3GV68_9SPHI</name>
<accession>A0ABU3GV68</accession>
<reference evidence="3" key="1">
    <citation type="submission" date="2023-07" db="EMBL/GenBank/DDBJ databases">
        <title>Functional and genomic diversity of the sorghum phyllosphere microbiome.</title>
        <authorList>
            <person name="Shade A."/>
        </authorList>
    </citation>
    <scope>NUCLEOTIDE SEQUENCE [LARGE SCALE GENOMIC DNA]</scope>
    <source>
        <strain evidence="3">SORGH_AS_0422</strain>
    </source>
</reference>
<feature type="transmembrane region" description="Helical" evidence="1">
    <location>
        <begin position="46"/>
        <end position="67"/>
    </location>
</feature>
<evidence type="ECO:0000313" key="3">
    <source>
        <dbReference type="Proteomes" id="UP001258315"/>
    </source>
</evidence>
<organism evidence="2 3">
    <name type="scientific">Mucilaginibacter terrae</name>
    <dbReference type="NCBI Taxonomy" id="1955052"/>
    <lineage>
        <taxon>Bacteria</taxon>
        <taxon>Pseudomonadati</taxon>
        <taxon>Bacteroidota</taxon>
        <taxon>Sphingobacteriia</taxon>
        <taxon>Sphingobacteriales</taxon>
        <taxon>Sphingobacteriaceae</taxon>
        <taxon>Mucilaginibacter</taxon>
    </lineage>
</organism>
<keyword evidence="1" id="KW-0812">Transmembrane</keyword>
<evidence type="ECO:0000256" key="1">
    <source>
        <dbReference type="SAM" id="Phobius"/>
    </source>
</evidence>
<sequence>MPNSPQKYTPPINLTGRLKWVERIARLFDEQFKVPGTNFRFGLDPIINLFPVVGDAAGIMVSAALILTMAQKGVSRKVLILMVLNVFVDGLIGAIPIIGQIFDFYFKANSRNIKLLKEHYDEGKHQGSGTGILIFVSILLLLGAVLFVYLSYKLVAFLISLF</sequence>
<protein>
    <recommendedName>
        <fullName evidence="4">DUF4112 domain-containing protein</fullName>
    </recommendedName>
</protein>
<dbReference type="RefSeq" id="WP_311950848.1">
    <property type="nucleotide sequence ID" value="NZ_JAVLVU010000001.1"/>
</dbReference>
<dbReference type="Proteomes" id="UP001258315">
    <property type="component" value="Unassembled WGS sequence"/>
</dbReference>